<dbReference type="GO" id="GO:0030247">
    <property type="term" value="F:polysaccharide binding"/>
    <property type="evidence" value="ECO:0007669"/>
    <property type="project" value="InterPro"/>
</dbReference>
<evidence type="ECO:0000256" key="1">
    <source>
        <dbReference type="ARBA" id="ARBA00004167"/>
    </source>
</evidence>
<dbReference type="InterPro" id="IPR025287">
    <property type="entry name" value="WAK_GUB"/>
</dbReference>
<feature type="chain" id="PRO_5013600850" description="EGF-like calcium-binding domain-containing protein" evidence="4">
    <location>
        <begin position="23"/>
        <end position="367"/>
    </location>
</feature>
<dbReference type="Gene3D" id="2.10.25.10">
    <property type="entry name" value="Laminin"/>
    <property type="match status" value="2"/>
</dbReference>
<reference evidence="8" key="1">
    <citation type="journal article" date="2018" name="Gigascience">
        <title>Genome assembly of the Pink Ipe (Handroanthus impetiginosus, Bignoniaceae), a highly valued, ecologically keystone Neotropical timber forest tree.</title>
        <authorList>
            <person name="Silva-Junior O.B."/>
            <person name="Grattapaglia D."/>
            <person name="Novaes E."/>
            <person name="Collevatti R.G."/>
        </authorList>
    </citation>
    <scope>NUCLEOTIDE SEQUENCE [LARGE SCALE GENOMIC DNA]</scope>
    <source>
        <strain evidence="8">cv. UFG-1</strain>
    </source>
</reference>
<dbReference type="SUPFAM" id="SSF57196">
    <property type="entry name" value="EGF/Laminin"/>
    <property type="match status" value="1"/>
</dbReference>
<evidence type="ECO:0000259" key="6">
    <source>
        <dbReference type="Pfam" id="PF13947"/>
    </source>
</evidence>
<dbReference type="STRING" id="429701.A0A2G9HQR8"/>
<dbReference type="Pfam" id="PF13947">
    <property type="entry name" value="GUB_WAK_bind"/>
    <property type="match status" value="1"/>
</dbReference>
<dbReference type="Proteomes" id="UP000231279">
    <property type="component" value="Unassembled WGS sequence"/>
</dbReference>
<feature type="domain" description="NOTCH1 EGF-like calcium-binding" evidence="5">
    <location>
        <begin position="310"/>
        <end position="334"/>
    </location>
</feature>
<dbReference type="CDD" id="cd00054">
    <property type="entry name" value="EGF_CA"/>
    <property type="match status" value="1"/>
</dbReference>
<dbReference type="EMBL" id="NKXS01001211">
    <property type="protein sequence ID" value="PIN19866.1"/>
    <property type="molecule type" value="Genomic_DNA"/>
</dbReference>
<dbReference type="PANTHER" id="PTHR33491">
    <property type="entry name" value="OSJNBA0016N04.9 PROTEIN"/>
    <property type="match status" value="1"/>
</dbReference>
<feature type="domain" description="Wall-associated receptor kinase galacturonan-binding" evidence="6">
    <location>
        <begin position="47"/>
        <end position="101"/>
    </location>
</feature>
<organism evidence="7 8">
    <name type="scientific">Handroanthus impetiginosus</name>
    <dbReference type="NCBI Taxonomy" id="429701"/>
    <lineage>
        <taxon>Eukaryota</taxon>
        <taxon>Viridiplantae</taxon>
        <taxon>Streptophyta</taxon>
        <taxon>Embryophyta</taxon>
        <taxon>Tracheophyta</taxon>
        <taxon>Spermatophyta</taxon>
        <taxon>Magnoliopsida</taxon>
        <taxon>eudicotyledons</taxon>
        <taxon>Gunneridae</taxon>
        <taxon>Pentapetalae</taxon>
        <taxon>asterids</taxon>
        <taxon>lamiids</taxon>
        <taxon>Lamiales</taxon>
        <taxon>Bignoniaceae</taxon>
        <taxon>Crescentiina</taxon>
        <taxon>Tabebuia alliance</taxon>
        <taxon>Handroanthus</taxon>
    </lineage>
</organism>
<keyword evidence="8" id="KW-1185">Reference proteome</keyword>
<evidence type="ECO:0008006" key="9">
    <source>
        <dbReference type="Google" id="ProtNLM"/>
    </source>
</evidence>
<keyword evidence="2 4" id="KW-0732">Signal</keyword>
<name>A0A2G9HQR8_9LAMI</name>
<evidence type="ECO:0000256" key="3">
    <source>
        <dbReference type="ARBA" id="ARBA00023157"/>
    </source>
</evidence>
<keyword evidence="3" id="KW-1015">Disulfide bond</keyword>
<sequence>MGQNMLLQLTWILFTGVTLTFAATNSTNATADTFSILKGPVISKPGCASKCGDLTVPYPFGISRGSGCGIGEWFELNCSHAFDPPRAYIGTIQIYEISDNQMRISNVIARRCFDRTGAIVQANSASSDISGTPYSYSELNEFFVVGCDDFAVVYDNFGQTFTGGCVTLCSRAEGVISGSCSGRGCCQTSVTKGLQSYSTALATLNNHTDVSSFDPCGYAFVGEQEKFEFRGSSDLSDPNFMERVRTTVPTVLDWAIGNMTCAEAQNSEDYACKANKSYCVDSHTGLGGYRCSCNKGYEGNPYLDPAGCTDIDECADPNLKCEKCINTPGSFTCINSPPPEPSKKKNSQFPVNKMALGNPFVHIFLLL</sequence>
<feature type="signal peptide" evidence="4">
    <location>
        <begin position="1"/>
        <end position="22"/>
    </location>
</feature>
<protein>
    <recommendedName>
        <fullName evidence="9">EGF-like calcium-binding domain-containing protein</fullName>
    </recommendedName>
</protein>
<evidence type="ECO:0000256" key="2">
    <source>
        <dbReference type="ARBA" id="ARBA00022729"/>
    </source>
</evidence>
<evidence type="ECO:0000313" key="8">
    <source>
        <dbReference type="Proteomes" id="UP000231279"/>
    </source>
</evidence>
<dbReference type="InterPro" id="IPR049883">
    <property type="entry name" value="NOTCH1_EGF-like"/>
</dbReference>
<dbReference type="OrthoDB" id="4062651at2759"/>
<evidence type="ECO:0000259" key="5">
    <source>
        <dbReference type="Pfam" id="PF07645"/>
    </source>
</evidence>
<gene>
    <name evidence="7" type="ORF">CDL12_07446</name>
</gene>
<proteinExistence type="predicted"/>
<accession>A0A2G9HQR8</accession>
<comment type="caution">
    <text evidence="7">The sequence shown here is derived from an EMBL/GenBank/DDBJ whole genome shotgun (WGS) entry which is preliminary data.</text>
</comment>
<dbReference type="Pfam" id="PF07645">
    <property type="entry name" value="EGF_CA"/>
    <property type="match status" value="1"/>
</dbReference>
<evidence type="ECO:0000313" key="7">
    <source>
        <dbReference type="EMBL" id="PIN19866.1"/>
    </source>
</evidence>
<dbReference type="GO" id="GO:0016020">
    <property type="term" value="C:membrane"/>
    <property type="evidence" value="ECO:0007669"/>
    <property type="project" value="UniProtKB-SubCell"/>
</dbReference>
<dbReference type="AlphaFoldDB" id="A0A2G9HQR8"/>
<comment type="subcellular location">
    <subcellularLocation>
        <location evidence="1">Membrane</location>
        <topology evidence="1">Single-pass membrane protein</topology>
    </subcellularLocation>
</comment>
<evidence type="ECO:0000256" key="4">
    <source>
        <dbReference type="SAM" id="SignalP"/>
    </source>
</evidence>